<name>A0A919L4B3_9ACTN</name>
<accession>A0A919L4B3</accession>
<dbReference type="Proteomes" id="UP000603227">
    <property type="component" value="Unassembled WGS sequence"/>
</dbReference>
<evidence type="ECO:0000313" key="1">
    <source>
        <dbReference type="EMBL" id="GHH82166.1"/>
    </source>
</evidence>
<reference evidence="1" key="1">
    <citation type="journal article" date="2014" name="Int. J. Syst. Evol. Microbiol.">
        <title>Complete genome sequence of Corynebacterium casei LMG S-19264T (=DSM 44701T), isolated from a smear-ripened cheese.</title>
        <authorList>
            <consortium name="US DOE Joint Genome Institute (JGI-PGF)"/>
            <person name="Walter F."/>
            <person name="Albersmeier A."/>
            <person name="Kalinowski J."/>
            <person name="Ruckert C."/>
        </authorList>
    </citation>
    <scope>NUCLEOTIDE SEQUENCE</scope>
    <source>
        <strain evidence="1">CGMCC 4.7403</strain>
    </source>
</reference>
<organism evidence="1 2">
    <name type="scientific">Streptomyces capitiformicae</name>
    <dbReference type="NCBI Taxonomy" id="2014920"/>
    <lineage>
        <taxon>Bacteria</taxon>
        <taxon>Bacillati</taxon>
        <taxon>Actinomycetota</taxon>
        <taxon>Actinomycetes</taxon>
        <taxon>Kitasatosporales</taxon>
        <taxon>Streptomycetaceae</taxon>
        <taxon>Streptomyces</taxon>
    </lineage>
</organism>
<evidence type="ECO:0000313" key="2">
    <source>
        <dbReference type="Proteomes" id="UP000603227"/>
    </source>
</evidence>
<dbReference type="AlphaFoldDB" id="A0A919L4B3"/>
<reference evidence="1" key="2">
    <citation type="submission" date="2020-09" db="EMBL/GenBank/DDBJ databases">
        <authorList>
            <person name="Sun Q."/>
            <person name="Zhou Y."/>
        </authorList>
    </citation>
    <scope>NUCLEOTIDE SEQUENCE</scope>
    <source>
        <strain evidence="1">CGMCC 4.7403</strain>
    </source>
</reference>
<proteinExistence type="predicted"/>
<comment type="caution">
    <text evidence="1">The sequence shown here is derived from an EMBL/GenBank/DDBJ whole genome shotgun (WGS) entry which is preliminary data.</text>
</comment>
<dbReference type="RefSeq" id="WP_373313254.1">
    <property type="nucleotide sequence ID" value="NZ_BNAT01000002.1"/>
</dbReference>
<dbReference type="EMBL" id="BNAT01000002">
    <property type="protein sequence ID" value="GHH82166.1"/>
    <property type="molecule type" value="Genomic_DNA"/>
</dbReference>
<protein>
    <submittedName>
        <fullName evidence="1">Uncharacterized protein</fullName>
    </submittedName>
</protein>
<keyword evidence="2" id="KW-1185">Reference proteome</keyword>
<gene>
    <name evidence="1" type="ORF">GCM10017771_05630</name>
</gene>
<sequence>MVQALTVTDLGVDFPHSAQVARVVRHRTDTKTGKQSRETVYVTFTAHLGTTYKNRDVEIWADPYGSDKPNKLVKSGTVNSYGNLSVALDLTRDTKLSVKFAGDARYKPRTVTNTVYTKVRISRTIGGYYKTQSAWGQRYHYLHKSKDPVISTTMTYYPDRKQRLHIRAYYQGAWRDTATQYFPLGTAGKSNITLTGTPVTNMRFRVRSSYVDTTSGDNVNTTTHGAWKYFIFAS</sequence>